<dbReference type="EMBL" id="JBAJEX010000003">
    <property type="protein sequence ID" value="MEO1766555.1"/>
    <property type="molecule type" value="Genomic_DNA"/>
</dbReference>
<dbReference type="Proteomes" id="UP001482231">
    <property type="component" value="Unassembled WGS sequence"/>
</dbReference>
<evidence type="ECO:0000313" key="3">
    <source>
        <dbReference type="Proteomes" id="UP001482231"/>
    </source>
</evidence>
<keyword evidence="1" id="KW-0812">Transmembrane</keyword>
<feature type="transmembrane region" description="Helical" evidence="1">
    <location>
        <begin position="21"/>
        <end position="43"/>
    </location>
</feature>
<feature type="transmembrane region" description="Helical" evidence="1">
    <location>
        <begin position="104"/>
        <end position="127"/>
    </location>
</feature>
<name>A0ABV0ED13_9BURK</name>
<protein>
    <submittedName>
        <fullName evidence="2">Uncharacterized protein</fullName>
    </submittedName>
</protein>
<evidence type="ECO:0000313" key="2">
    <source>
        <dbReference type="EMBL" id="MEO1766555.1"/>
    </source>
</evidence>
<dbReference type="RefSeq" id="WP_347307667.1">
    <property type="nucleotide sequence ID" value="NZ_JBAJEX010000003.1"/>
</dbReference>
<keyword evidence="1" id="KW-1133">Transmembrane helix</keyword>
<feature type="transmembrane region" description="Helical" evidence="1">
    <location>
        <begin position="77"/>
        <end position="97"/>
    </location>
</feature>
<keyword evidence="1" id="KW-0472">Membrane</keyword>
<proteinExistence type="predicted"/>
<comment type="caution">
    <text evidence="2">The sequence shown here is derived from an EMBL/GenBank/DDBJ whole genome shotgun (WGS) entry which is preliminary data.</text>
</comment>
<evidence type="ECO:0000256" key="1">
    <source>
        <dbReference type="SAM" id="Phobius"/>
    </source>
</evidence>
<organism evidence="2 3">
    <name type="scientific">Thiobacter aerophilum</name>
    <dbReference type="NCBI Taxonomy" id="3121275"/>
    <lineage>
        <taxon>Bacteria</taxon>
        <taxon>Pseudomonadati</taxon>
        <taxon>Pseudomonadota</taxon>
        <taxon>Betaproteobacteria</taxon>
        <taxon>Burkholderiales</taxon>
        <taxon>Thiobacteraceae</taxon>
        <taxon>Thiobacter</taxon>
    </lineage>
</organism>
<keyword evidence="3" id="KW-1185">Reference proteome</keyword>
<reference evidence="2 3" key="1">
    <citation type="submission" date="2024-02" db="EMBL/GenBank/DDBJ databases">
        <title>New thermophilic sulfur-oxidizing bacteria from a hot springs of the Uzon caldera (Kamchatka, Russia).</title>
        <authorList>
            <person name="Dukat A.M."/>
            <person name="Elcheninov A.G."/>
            <person name="Frolov E.N."/>
        </authorList>
    </citation>
    <scope>NUCLEOTIDE SEQUENCE [LARGE SCALE GENOMIC DNA]</scope>
    <source>
        <strain evidence="2 3">AK1</strain>
    </source>
</reference>
<gene>
    <name evidence="2" type="ORF">V6E02_04960</name>
</gene>
<accession>A0ABV0ED13</accession>
<sequence length="137" mass="14623">MTDSERSSEHHIQGEVARGRAPLGLWTWVWALLLSILVAPPFYGFNSIAASFAEFYGSFGSNLPSLTKSVLASSASIAANLRIALGTQITLLIALAITAVVRRAFFLVALINLVILLTLAAILYVLFFSGKSGLVAL</sequence>